<gene>
    <name evidence="4" type="ORF">I8D64_04400</name>
</gene>
<keyword evidence="1" id="KW-0694">RNA-binding</keyword>
<evidence type="ECO:0000313" key="4">
    <source>
        <dbReference type="EMBL" id="MBK0330638.1"/>
    </source>
</evidence>
<dbReference type="CDD" id="cd00165">
    <property type="entry name" value="S4"/>
    <property type="match status" value="1"/>
</dbReference>
<organism evidence="4 5">
    <name type="scientific">Brachybacterium halotolerans</name>
    <dbReference type="NCBI Taxonomy" id="2795215"/>
    <lineage>
        <taxon>Bacteria</taxon>
        <taxon>Bacillati</taxon>
        <taxon>Actinomycetota</taxon>
        <taxon>Actinomycetes</taxon>
        <taxon>Micrococcales</taxon>
        <taxon>Dermabacteraceae</taxon>
        <taxon>Brachybacterium</taxon>
    </lineage>
</organism>
<dbReference type="InterPro" id="IPR036986">
    <property type="entry name" value="S4_RNA-bd_sf"/>
</dbReference>
<sequence length="154" mass="16809">MGASGAPGPTGPTAVRADVWLWSARLFPTRSAATSACRGGHVRRDGDLVKASQRISVGDELRVRRPGRERIVVVTRLLEKRVGAPVAREAYEDHSPEPAPQLLAAPPRRDRGAGRPTKKDRREMDRLRGRGMNPLDAFGDSSDDLRPGRAARDD</sequence>
<reference evidence="4 5" key="1">
    <citation type="submission" date="2020-12" db="EMBL/GenBank/DDBJ databases">
        <title>Brachybacterium sp. MASK1Z-5, whole genome shotgun sequence.</title>
        <authorList>
            <person name="Tuo L."/>
        </authorList>
    </citation>
    <scope>NUCLEOTIDE SEQUENCE [LARGE SCALE GENOMIC DNA]</scope>
    <source>
        <strain evidence="4 5">MASK1Z-5</strain>
    </source>
</reference>
<evidence type="ECO:0000313" key="5">
    <source>
        <dbReference type="Proteomes" id="UP000612352"/>
    </source>
</evidence>
<dbReference type="Proteomes" id="UP000612352">
    <property type="component" value="Unassembled WGS sequence"/>
</dbReference>
<evidence type="ECO:0000256" key="1">
    <source>
        <dbReference type="PROSITE-ProRule" id="PRU00182"/>
    </source>
</evidence>
<dbReference type="SMART" id="SM00363">
    <property type="entry name" value="S4"/>
    <property type="match status" value="1"/>
</dbReference>
<proteinExistence type="predicted"/>
<dbReference type="PROSITE" id="PS50889">
    <property type="entry name" value="S4"/>
    <property type="match status" value="1"/>
</dbReference>
<dbReference type="Gene3D" id="3.10.290.10">
    <property type="entry name" value="RNA-binding S4 domain"/>
    <property type="match status" value="1"/>
</dbReference>
<comment type="caution">
    <text evidence="4">The sequence shown here is derived from an EMBL/GenBank/DDBJ whole genome shotgun (WGS) entry which is preliminary data.</text>
</comment>
<evidence type="ECO:0000256" key="2">
    <source>
        <dbReference type="SAM" id="MobiDB-lite"/>
    </source>
</evidence>
<dbReference type="SUPFAM" id="SSF55174">
    <property type="entry name" value="Alpha-L RNA-binding motif"/>
    <property type="match status" value="1"/>
</dbReference>
<protein>
    <submittedName>
        <fullName evidence="4">RNA-binding S4 domain-containing protein</fullName>
    </submittedName>
</protein>
<evidence type="ECO:0000259" key="3">
    <source>
        <dbReference type="SMART" id="SM00363"/>
    </source>
</evidence>
<feature type="compositionally biased region" description="Basic and acidic residues" evidence="2">
    <location>
        <begin position="143"/>
        <end position="154"/>
    </location>
</feature>
<feature type="domain" description="RNA-binding S4" evidence="3">
    <location>
        <begin position="15"/>
        <end position="79"/>
    </location>
</feature>
<keyword evidence="5" id="KW-1185">Reference proteome</keyword>
<accession>A0ABS1B7N4</accession>
<name>A0ABS1B7N4_9MICO</name>
<dbReference type="InterPro" id="IPR002942">
    <property type="entry name" value="S4_RNA-bd"/>
</dbReference>
<dbReference type="RefSeq" id="WP_200501675.1">
    <property type="nucleotide sequence ID" value="NZ_JAEDAJ010000002.1"/>
</dbReference>
<dbReference type="Pfam" id="PF01479">
    <property type="entry name" value="S4"/>
    <property type="match status" value="1"/>
</dbReference>
<feature type="region of interest" description="Disordered" evidence="2">
    <location>
        <begin position="84"/>
        <end position="154"/>
    </location>
</feature>
<dbReference type="EMBL" id="JAEDAJ010000002">
    <property type="protein sequence ID" value="MBK0330638.1"/>
    <property type="molecule type" value="Genomic_DNA"/>
</dbReference>